<keyword evidence="1" id="KW-0175">Coiled coil</keyword>
<accession>A0A3E0W0F8</accession>
<evidence type="ECO:0000256" key="1">
    <source>
        <dbReference type="SAM" id="Coils"/>
    </source>
</evidence>
<evidence type="ECO:0000313" key="2">
    <source>
        <dbReference type="EMBL" id="RFA15854.1"/>
    </source>
</evidence>
<sequence length="183" mass="19974">MTEMTRTERSDLAGLTRKRATVAKNQARQRAAELTAETEEQLSRVFAAEDERWQSAIAKAKIALDSANNKIREALGAEGVPDNLMPSLTLGWRGRGESLDPQRRGELRTLARARIDAHLKTALATIEKSSVDVQTQLLAAGLTTGAAQAFLTAMPTPEELLPAVSVDELAVERDREANLRSIQ</sequence>
<dbReference type="AlphaFoldDB" id="A0A3E0W0F8"/>
<gene>
    <name evidence="2" type="ORF">B7R22_05455</name>
</gene>
<proteinExistence type="predicted"/>
<organism evidence="2 3">
    <name type="scientific">Subtercola boreus</name>
    <dbReference type="NCBI Taxonomy" id="120213"/>
    <lineage>
        <taxon>Bacteria</taxon>
        <taxon>Bacillati</taxon>
        <taxon>Actinomycetota</taxon>
        <taxon>Actinomycetes</taxon>
        <taxon>Micrococcales</taxon>
        <taxon>Microbacteriaceae</taxon>
        <taxon>Subtercola</taxon>
    </lineage>
</organism>
<name>A0A3E0W0F8_9MICO</name>
<comment type="caution">
    <text evidence="2">The sequence shown here is derived from an EMBL/GenBank/DDBJ whole genome shotgun (WGS) entry which is preliminary data.</text>
</comment>
<dbReference type="Proteomes" id="UP000256541">
    <property type="component" value="Unassembled WGS sequence"/>
</dbReference>
<reference evidence="2 3" key="1">
    <citation type="submission" date="2017-04" db="EMBL/GenBank/DDBJ databases">
        <title>Comparative genome analysis of Subtercola boreus.</title>
        <authorList>
            <person name="Cho Y.-J."/>
            <person name="Cho A."/>
            <person name="Kim O.-S."/>
            <person name="Lee J.-I."/>
        </authorList>
    </citation>
    <scope>NUCLEOTIDE SEQUENCE [LARGE SCALE GENOMIC DNA]</scope>
    <source>
        <strain evidence="2 3">P27479</strain>
    </source>
</reference>
<feature type="coiled-coil region" evidence="1">
    <location>
        <begin position="17"/>
        <end position="77"/>
    </location>
</feature>
<evidence type="ECO:0000313" key="3">
    <source>
        <dbReference type="Proteomes" id="UP000256541"/>
    </source>
</evidence>
<protein>
    <submittedName>
        <fullName evidence="2">Uncharacterized protein</fullName>
    </submittedName>
</protein>
<dbReference type="EMBL" id="NBXB01000017">
    <property type="protein sequence ID" value="RFA15854.1"/>
    <property type="molecule type" value="Genomic_DNA"/>
</dbReference>